<dbReference type="EMBL" id="JAMSHJ010000001">
    <property type="protein sequence ID" value="KAI5447561.1"/>
    <property type="molecule type" value="Genomic_DNA"/>
</dbReference>
<dbReference type="PANTHER" id="PTHR48435">
    <property type="entry name" value="POLYPROTEIN"/>
    <property type="match status" value="1"/>
</dbReference>
<keyword evidence="2" id="KW-1185">Reference proteome</keyword>
<gene>
    <name evidence="1" type="ORF">KIW84_015132</name>
</gene>
<protein>
    <submittedName>
        <fullName evidence="1">Uncharacterized protein</fullName>
    </submittedName>
</protein>
<dbReference type="Gramene" id="Psat01G0513200-T1">
    <property type="protein sequence ID" value="KAI5447561.1"/>
    <property type="gene ID" value="KIW84_015132"/>
</dbReference>
<dbReference type="Proteomes" id="UP001058974">
    <property type="component" value="Chromosome 1"/>
</dbReference>
<dbReference type="InterPro" id="IPR053098">
    <property type="entry name" value="Petuviruses_polyprotein"/>
</dbReference>
<reference evidence="1 2" key="1">
    <citation type="journal article" date="2022" name="Nat. Genet.">
        <title>Improved pea reference genome and pan-genome highlight genomic features and evolutionary characteristics.</title>
        <authorList>
            <person name="Yang T."/>
            <person name="Liu R."/>
            <person name="Luo Y."/>
            <person name="Hu S."/>
            <person name="Wang D."/>
            <person name="Wang C."/>
            <person name="Pandey M.K."/>
            <person name="Ge S."/>
            <person name="Xu Q."/>
            <person name="Li N."/>
            <person name="Li G."/>
            <person name="Huang Y."/>
            <person name="Saxena R.K."/>
            <person name="Ji Y."/>
            <person name="Li M."/>
            <person name="Yan X."/>
            <person name="He Y."/>
            <person name="Liu Y."/>
            <person name="Wang X."/>
            <person name="Xiang C."/>
            <person name="Varshney R.K."/>
            <person name="Ding H."/>
            <person name="Gao S."/>
            <person name="Zong X."/>
        </authorList>
    </citation>
    <scope>NUCLEOTIDE SEQUENCE [LARGE SCALE GENOMIC DNA]</scope>
    <source>
        <strain evidence="1 2">cv. Zhongwan 6</strain>
    </source>
</reference>
<sequence length="263" mass="31335">MTHRYYLLSGYNDPSLKNTHVSSLPQELQPKVHRMLAATQQDIKTMSLGQIHQLMLEALEKLCSFHHQFSEVIEQKSKFTKASKKPYLEIKEAMYQHIMDSENLKSLIWTTLEWYSPLQWWKNQLKLVIDEVKERRLALESISQLMTVFFLYRPYQTDLATKLFDCKSYVHLWETIRDYPPRLKIIRELFEYVNFINLHDPKTINDSTTCISHEKFRRLEVGESSTQTIQQKSDSPIEAEFSEEHVEETHRKLMDHTYMMDGI</sequence>
<name>A0A9D5BPX8_PEA</name>
<accession>A0A9D5BPX8</accession>
<proteinExistence type="predicted"/>
<evidence type="ECO:0000313" key="2">
    <source>
        <dbReference type="Proteomes" id="UP001058974"/>
    </source>
</evidence>
<organism evidence="1 2">
    <name type="scientific">Pisum sativum</name>
    <name type="common">Garden pea</name>
    <name type="synonym">Lathyrus oleraceus</name>
    <dbReference type="NCBI Taxonomy" id="3888"/>
    <lineage>
        <taxon>Eukaryota</taxon>
        <taxon>Viridiplantae</taxon>
        <taxon>Streptophyta</taxon>
        <taxon>Embryophyta</taxon>
        <taxon>Tracheophyta</taxon>
        <taxon>Spermatophyta</taxon>
        <taxon>Magnoliopsida</taxon>
        <taxon>eudicotyledons</taxon>
        <taxon>Gunneridae</taxon>
        <taxon>Pentapetalae</taxon>
        <taxon>rosids</taxon>
        <taxon>fabids</taxon>
        <taxon>Fabales</taxon>
        <taxon>Fabaceae</taxon>
        <taxon>Papilionoideae</taxon>
        <taxon>50 kb inversion clade</taxon>
        <taxon>NPAAA clade</taxon>
        <taxon>Hologalegina</taxon>
        <taxon>IRL clade</taxon>
        <taxon>Fabeae</taxon>
        <taxon>Lathyrus</taxon>
    </lineage>
</organism>
<dbReference type="AlphaFoldDB" id="A0A9D5BPX8"/>
<comment type="caution">
    <text evidence="1">The sequence shown here is derived from an EMBL/GenBank/DDBJ whole genome shotgun (WGS) entry which is preliminary data.</text>
</comment>
<dbReference type="PANTHER" id="PTHR48435:SF1">
    <property type="entry name" value="POLYPROTEIN"/>
    <property type="match status" value="1"/>
</dbReference>
<evidence type="ECO:0000313" key="1">
    <source>
        <dbReference type="EMBL" id="KAI5447561.1"/>
    </source>
</evidence>